<dbReference type="RefSeq" id="WP_234991143.1">
    <property type="nucleotide sequence ID" value="NZ_FUZP01000002.1"/>
</dbReference>
<dbReference type="InterPro" id="IPR006976">
    <property type="entry name" value="VanZ-like"/>
</dbReference>
<proteinExistence type="predicted"/>
<feature type="transmembrane region" description="Helical" evidence="1">
    <location>
        <begin position="115"/>
        <end position="136"/>
    </location>
</feature>
<evidence type="ECO:0000256" key="1">
    <source>
        <dbReference type="SAM" id="Phobius"/>
    </source>
</evidence>
<dbReference type="Pfam" id="PF04892">
    <property type="entry name" value="VanZ"/>
    <property type="match status" value="1"/>
</dbReference>
<evidence type="ECO:0000313" key="3">
    <source>
        <dbReference type="EMBL" id="SKC60937.1"/>
    </source>
</evidence>
<reference evidence="3 4" key="1">
    <citation type="submission" date="2017-02" db="EMBL/GenBank/DDBJ databases">
        <authorList>
            <person name="Peterson S.W."/>
        </authorList>
    </citation>
    <scope>NUCLEOTIDE SEQUENCE [LARGE SCALE GENOMIC DNA]</scope>
    <source>
        <strain evidence="3 4">VKM Ac-2059</strain>
    </source>
</reference>
<feature type="transmembrane region" description="Helical" evidence="1">
    <location>
        <begin position="89"/>
        <end position="108"/>
    </location>
</feature>
<protein>
    <submittedName>
        <fullName evidence="3">Glycopeptide antibiotics resistance protein</fullName>
    </submittedName>
</protein>
<dbReference type="PANTHER" id="PTHR36834:SF1">
    <property type="entry name" value="INTEGRAL MEMBRANE PROTEIN"/>
    <property type="match status" value="1"/>
</dbReference>
<gene>
    <name evidence="3" type="ORF">SAMN06309945_2090</name>
</gene>
<accession>A0A1T5KB91</accession>
<dbReference type="Proteomes" id="UP000190857">
    <property type="component" value="Unassembled WGS sequence"/>
</dbReference>
<feature type="transmembrane region" description="Helical" evidence="1">
    <location>
        <begin position="12"/>
        <end position="29"/>
    </location>
</feature>
<feature type="domain" description="VanZ-like" evidence="2">
    <location>
        <begin position="48"/>
        <end position="165"/>
    </location>
</feature>
<organism evidence="3 4">
    <name type="scientific">Okibacterium fritillariae</name>
    <dbReference type="NCBI Taxonomy" id="123320"/>
    <lineage>
        <taxon>Bacteria</taxon>
        <taxon>Bacillati</taxon>
        <taxon>Actinomycetota</taxon>
        <taxon>Actinomycetes</taxon>
        <taxon>Micrococcales</taxon>
        <taxon>Microbacteriaceae</taxon>
        <taxon>Okibacterium</taxon>
    </lineage>
</organism>
<dbReference type="InterPro" id="IPR053150">
    <property type="entry name" value="Teicoplanin_resist-assoc"/>
</dbReference>
<keyword evidence="1" id="KW-1133">Transmembrane helix</keyword>
<keyword evidence="4" id="KW-1185">Reference proteome</keyword>
<name>A0A1T5KB91_9MICO</name>
<dbReference type="EMBL" id="FUZP01000002">
    <property type="protein sequence ID" value="SKC60937.1"/>
    <property type="molecule type" value="Genomic_DNA"/>
</dbReference>
<evidence type="ECO:0000259" key="2">
    <source>
        <dbReference type="Pfam" id="PF04892"/>
    </source>
</evidence>
<evidence type="ECO:0000313" key="4">
    <source>
        <dbReference type="Proteomes" id="UP000190857"/>
    </source>
</evidence>
<feature type="transmembrane region" description="Helical" evidence="1">
    <location>
        <begin position="148"/>
        <end position="166"/>
    </location>
</feature>
<dbReference type="STRING" id="123320.SAMN06309945_2090"/>
<dbReference type="PANTHER" id="PTHR36834">
    <property type="entry name" value="MEMBRANE PROTEIN-RELATED"/>
    <property type="match status" value="1"/>
</dbReference>
<feature type="transmembrane region" description="Helical" evidence="1">
    <location>
        <begin position="41"/>
        <end position="63"/>
    </location>
</feature>
<dbReference type="AlphaFoldDB" id="A0A1T5KB91"/>
<keyword evidence="1" id="KW-0472">Membrane</keyword>
<sequence>MSNPFDQVPVLPVVIPLSIVLFAILVLWLRARRFLSLPRVAVAAALSIYVAGIVANTIFPIFLNAPGRDEPWTPSVALVPFVDYEVEDALINVAVFVPLGVLIALLVTRPRWRTVLAIAAGASLAIELLQLAAQRFAGGGHIADVNDFLFNVTGAALGYVLFLLVVRTRRGAALVDRFRWRTNDAQRKSPA</sequence>
<keyword evidence="1" id="KW-0812">Transmembrane</keyword>